<keyword evidence="2" id="KW-1185">Reference proteome</keyword>
<organism evidence="1 2">
    <name type="scientific">Acidianus manzaensis</name>
    <dbReference type="NCBI Taxonomy" id="282676"/>
    <lineage>
        <taxon>Archaea</taxon>
        <taxon>Thermoproteota</taxon>
        <taxon>Thermoprotei</taxon>
        <taxon>Sulfolobales</taxon>
        <taxon>Sulfolobaceae</taxon>
        <taxon>Acidianus</taxon>
    </lineage>
</organism>
<accession>A0A1W6K2R8</accession>
<dbReference type="AlphaFoldDB" id="A0A1W6K2R8"/>
<reference evidence="1 2" key="1">
    <citation type="submission" date="2017-03" db="EMBL/GenBank/DDBJ databases">
        <title>Sulfur activation and transportation mechanism of thermophilic Archaea Acidianus manzaensis YN-25.</title>
        <authorList>
            <person name="Ma Y."/>
            <person name="Yang Y."/>
            <person name="Xia J."/>
        </authorList>
    </citation>
    <scope>NUCLEOTIDE SEQUENCE [LARGE SCALE GENOMIC DNA]</scope>
    <source>
        <strain evidence="1 2">YN-25</strain>
    </source>
</reference>
<dbReference type="GeneID" id="41591852"/>
<evidence type="ECO:0000313" key="1">
    <source>
        <dbReference type="EMBL" id="ARM76841.1"/>
    </source>
</evidence>
<dbReference type="RefSeq" id="WP_148692635.1">
    <property type="nucleotide sequence ID" value="NZ_CP020477.1"/>
</dbReference>
<gene>
    <name evidence="1" type="ORF">B6F84_12980</name>
</gene>
<sequence>MNRHEKLITKVGKYYFLYKSKKIDNIDSIFRSNLTLINVDEITRSYLFLSLFKSIITNVLREFEIAKKDELTYREYTVEYDRDVHGELTVPQTISVFPQGLYAYYTFREGRNAREYAILNYLLHRIYNIASNFFNKIKNNVEKIEYFRKKIDSIRVKLDKLYSILDYFKGEYFRPITAYDPTWLRNVYEDYIIMADLEKAEFGIKGEVKIDRKTILISLWKLYEIYVFFLLANFLESIGYEISYNNNIFVAKKGNKKLDIYLNSSLSSSTLVSVNDFHVEQFKGRPDISISNSNSIIIECKYSTNVSYITASRFKIMAYAYEYDPLTVILAYPGLNENGNAIDIEEEATIKLDQYIRNNGYVDFNFRNGKKLFLMILDPARDDIENIKNIRRIFDNYPNLKNFI</sequence>
<proteinExistence type="predicted"/>
<name>A0A1W6K2R8_9CREN</name>
<dbReference type="STRING" id="282676.B6F84_12980"/>
<dbReference type="Proteomes" id="UP000193404">
    <property type="component" value="Chromosome"/>
</dbReference>
<dbReference type="OrthoDB" id="26009at2157"/>
<evidence type="ECO:0000313" key="2">
    <source>
        <dbReference type="Proteomes" id="UP000193404"/>
    </source>
</evidence>
<protein>
    <submittedName>
        <fullName evidence="1">Uncharacterized protein</fullName>
    </submittedName>
</protein>
<dbReference type="KEGG" id="aman:B6F84_12980"/>
<dbReference type="EMBL" id="CP020477">
    <property type="protein sequence ID" value="ARM76841.1"/>
    <property type="molecule type" value="Genomic_DNA"/>
</dbReference>